<dbReference type="GeneID" id="40103036"/>
<dbReference type="EMBL" id="KC131130">
    <property type="protein sequence ID" value="AGB07274.1"/>
    <property type="molecule type" value="Genomic_DNA"/>
</dbReference>
<name>V9LZL1_9CAUD</name>
<evidence type="ECO:0000313" key="2">
    <source>
        <dbReference type="EMBL" id="AGB07274.1"/>
    </source>
</evidence>
<keyword evidence="3" id="KW-1185">Reference proteome</keyword>
<dbReference type="KEGG" id="vg:40103036"/>
<accession>V9LZL1</accession>
<evidence type="ECO:0000313" key="3">
    <source>
        <dbReference type="Proteomes" id="UP000272155"/>
    </source>
</evidence>
<dbReference type="RefSeq" id="YP_009626136.1">
    <property type="nucleotide sequence ID" value="NC_042136.1"/>
</dbReference>
<protein>
    <submittedName>
        <fullName evidence="2">Uncharacterized protein</fullName>
    </submittedName>
</protein>
<evidence type="ECO:0000256" key="1">
    <source>
        <dbReference type="SAM" id="Phobius"/>
    </source>
</evidence>
<organism evidence="2 3">
    <name type="scientific">Vibrio phage VP4B</name>
    <dbReference type="NCBI Taxonomy" id="1262540"/>
    <lineage>
        <taxon>Viruses</taxon>
        <taxon>Duplodnaviria</taxon>
        <taxon>Heunggongvirae</taxon>
        <taxon>Uroviricota</taxon>
        <taxon>Caudoviricetes</taxon>
        <taxon>Chimalliviridae</taxon>
        <taxon>Gorgonvirinae</taxon>
        <taxon>Tidunavirus</taxon>
        <taxon>Tidunavirus VP4B</taxon>
    </lineage>
</organism>
<keyword evidence="1" id="KW-0812">Transmembrane</keyword>
<keyword evidence="1" id="KW-0472">Membrane</keyword>
<dbReference type="OrthoDB" id="26631at10239"/>
<proteinExistence type="predicted"/>
<reference evidence="2 3" key="1">
    <citation type="submission" date="2012-11" db="EMBL/GenBank/DDBJ databases">
        <title>Complete genome sequence of a novel phiKZ-like Vibrio phage.</title>
        <authorList>
            <person name="Luo Z."/>
            <person name="Yu Y."/>
        </authorList>
    </citation>
    <scope>NUCLEOTIDE SEQUENCE [LARGE SCALE GENOMIC DNA]</scope>
</reference>
<sequence>MPDRDKNMAWSTVQFGTVVGLLIVIVLLSTANVFSGRSKGMSDETIGRMEQVVESLQALNKESRDLVNQNRASNLALSQFLQEKRTNRNETYNELMSKYQNEMEGVIPSVPIDPVPLVGDTEIPDK</sequence>
<keyword evidence="1" id="KW-1133">Transmembrane helix</keyword>
<feature type="transmembrane region" description="Helical" evidence="1">
    <location>
        <begin position="12"/>
        <end position="34"/>
    </location>
</feature>
<dbReference type="Proteomes" id="UP000272155">
    <property type="component" value="Segment"/>
</dbReference>